<keyword evidence="3" id="KW-1185">Reference proteome</keyword>
<dbReference type="RefSeq" id="WP_301192217.1">
    <property type="nucleotide sequence ID" value="NZ_JAPDPJ010000060.1"/>
</dbReference>
<organism evidence="2 3">
    <name type="scientific">Plebeiibacterium sediminum</name>
    <dbReference type="NCBI Taxonomy" id="2992112"/>
    <lineage>
        <taxon>Bacteria</taxon>
        <taxon>Pseudomonadati</taxon>
        <taxon>Bacteroidota</taxon>
        <taxon>Bacteroidia</taxon>
        <taxon>Marinilabiliales</taxon>
        <taxon>Marinilabiliaceae</taxon>
        <taxon>Plebeiibacterium</taxon>
    </lineage>
</organism>
<protein>
    <submittedName>
        <fullName evidence="2">Uncharacterized protein</fullName>
    </submittedName>
</protein>
<feature type="transmembrane region" description="Helical" evidence="1">
    <location>
        <begin position="38"/>
        <end position="54"/>
    </location>
</feature>
<dbReference type="EMBL" id="JAPDPJ010000060">
    <property type="protein sequence ID" value="MCW3788659.1"/>
    <property type="molecule type" value="Genomic_DNA"/>
</dbReference>
<accession>A0AAE3M7M0</accession>
<comment type="caution">
    <text evidence="2">The sequence shown here is derived from an EMBL/GenBank/DDBJ whole genome shotgun (WGS) entry which is preliminary data.</text>
</comment>
<keyword evidence="1" id="KW-0472">Membrane</keyword>
<name>A0AAE3M7M0_9BACT</name>
<feature type="transmembrane region" description="Helical" evidence="1">
    <location>
        <begin position="12"/>
        <end position="32"/>
    </location>
</feature>
<sequence>MRIIKKFSSQSLFGFLLPLLLMLIVICYVIYIVEGRRILVTLLFMPYLFLLYIYRCSLTWDMYILDNGIGFKNRFKLFGRTKYSFQFSSIENVKISLIIRGGPSITVSSEDFKKTFQSIKRREMEEIIAQLEQNNVLVSVIR</sequence>
<dbReference type="Proteomes" id="UP001209229">
    <property type="component" value="Unassembled WGS sequence"/>
</dbReference>
<evidence type="ECO:0000256" key="1">
    <source>
        <dbReference type="SAM" id="Phobius"/>
    </source>
</evidence>
<reference evidence="2" key="1">
    <citation type="submission" date="2022-10" db="EMBL/GenBank/DDBJ databases">
        <authorList>
            <person name="Yu W.X."/>
        </authorList>
    </citation>
    <scope>NUCLEOTIDE SEQUENCE</scope>
    <source>
        <strain evidence="2">AAT</strain>
    </source>
</reference>
<gene>
    <name evidence="2" type="ORF">OM075_19475</name>
</gene>
<proteinExistence type="predicted"/>
<dbReference type="AlphaFoldDB" id="A0AAE3M7M0"/>
<keyword evidence="1" id="KW-1133">Transmembrane helix</keyword>
<evidence type="ECO:0000313" key="2">
    <source>
        <dbReference type="EMBL" id="MCW3788659.1"/>
    </source>
</evidence>
<evidence type="ECO:0000313" key="3">
    <source>
        <dbReference type="Proteomes" id="UP001209229"/>
    </source>
</evidence>
<keyword evidence="1" id="KW-0812">Transmembrane</keyword>